<dbReference type="EMBL" id="BGPR01000509">
    <property type="protein sequence ID" value="GBM24027.1"/>
    <property type="molecule type" value="Genomic_DNA"/>
</dbReference>
<comment type="caution">
    <text evidence="1">The sequence shown here is derived from an EMBL/GenBank/DDBJ whole genome shotgun (WGS) entry which is preliminary data.</text>
</comment>
<reference evidence="1 2" key="1">
    <citation type="journal article" date="2019" name="Sci. Rep.">
        <title>Orb-weaving spider Araneus ventricosus genome elucidates the spidroin gene catalogue.</title>
        <authorList>
            <person name="Kono N."/>
            <person name="Nakamura H."/>
            <person name="Ohtoshi R."/>
            <person name="Moran D.A.P."/>
            <person name="Shinohara A."/>
            <person name="Yoshida Y."/>
            <person name="Fujiwara M."/>
            <person name="Mori M."/>
            <person name="Tomita M."/>
            <person name="Arakawa K."/>
        </authorList>
    </citation>
    <scope>NUCLEOTIDE SEQUENCE [LARGE SCALE GENOMIC DNA]</scope>
</reference>
<dbReference type="AlphaFoldDB" id="A0A4Y2E5M2"/>
<proteinExistence type="predicted"/>
<sequence length="120" mass="14009">MFRGEHSSWFSLSSLSRPFTSLPKWNFWNTGKKKQSSVLKTDGSWHSGMAKLEFKRTQNPTLHAPIPIWGIDARVAAHQRMYLHGDIKVKGRNESRNFPRRGRGRCRWVAFCDFEPLEHP</sequence>
<name>A0A4Y2E5M2_ARAVE</name>
<organism evidence="1 2">
    <name type="scientific">Araneus ventricosus</name>
    <name type="common">Orbweaver spider</name>
    <name type="synonym">Epeira ventricosa</name>
    <dbReference type="NCBI Taxonomy" id="182803"/>
    <lineage>
        <taxon>Eukaryota</taxon>
        <taxon>Metazoa</taxon>
        <taxon>Ecdysozoa</taxon>
        <taxon>Arthropoda</taxon>
        <taxon>Chelicerata</taxon>
        <taxon>Arachnida</taxon>
        <taxon>Araneae</taxon>
        <taxon>Araneomorphae</taxon>
        <taxon>Entelegynae</taxon>
        <taxon>Araneoidea</taxon>
        <taxon>Araneidae</taxon>
        <taxon>Araneus</taxon>
    </lineage>
</organism>
<dbReference type="Proteomes" id="UP000499080">
    <property type="component" value="Unassembled WGS sequence"/>
</dbReference>
<evidence type="ECO:0000313" key="1">
    <source>
        <dbReference type="EMBL" id="GBM24027.1"/>
    </source>
</evidence>
<protein>
    <submittedName>
        <fullName evidence="1">Uncharacterized protein</fullName>
    </submittedName>
</protein>
<keyword evidence="2" id="KW-1185">Reference proteome</keyword>
<evidence type="ECO:0000313" key="2">
    <source>
        <dbReference type="Proteomes" id="UP000499080"/>
    </source>
</evidence>
<accession>A0A4Y2E5M2</accession>
<gene>
    <name evidence="1" type="ORF">AVEN_33988_1</name>
</gene>